<name>A0ABM9NWY4_9FLAO</name>
<keyword evidence="4" id="KW-1185">Reference proteome</keyword>
<evidence type="ECO:0000259" key="2">
    <source>
        <dbReference type="Pfam" id="PF08840"/>
    </source>
</evidence>
<feature type="transmembrane region" description="Helical" evidence="1">
    <location>
        <begin position="7"/>
        <end position="27"/>
    </location>
</feature>
<keyword evidence="1" id="KW-0812">Transmembrane</keyword>
<gene>
    <name evidence="3" type="ORF">T190607A01A_11347</name>
</gene>
<dbReference type="EMBL" id="CAXIXY010000003">
    <property type="protein sequence ID" value="CAL2082351.1"/>
    <property type="molecule type" value="Genomic_DNA"/>
</dbReference>
<dbReference type="EC" id="3.1.2.2" evidence="3"/>
<keyword evidence="1" id="KW-1133">Transmembrane helix</keyword>
<dbReference type="Gene3D" id="3.40.50.1820">
    <property type="entry name" value="alpha/beta hydrolase"/>
    <property type="match status" value="1"/>
</dbReference>
<evidence type="ECO:0000256" key="1">
    <source>
        <dbReference type="SAM" id="Phobius"/>
    </source>
</evidence>
<protein>
    <submittedName>
        <fullName evidence="3">Acyl-coenzyme A thioesterase 1/2/4</fullName>
        <ecNumber evidence="3">3.1.2.2</ecNumber>
    </submittedName>
</protein>
<dbReference type="InterPro" id="IPR014940">
    <property type="entry name" value="BAAT_C"/>
</dbReference>
<dbReference type="Pfam" id="PF08840">
    <property type="entry name" value="BAAT_C"/>
    <property type="match status" value="1"/>
</dbReference>
<organism evidence="3 4">
    <name type="scientific">Tenacibaculum platacis</name>
    <dbReference type="NCBI Taxonomy" id="3137852"/>
    <lineage>
        <taxon>Bacteria</taxon>
        <taxon>Pseudomonadati</taxon>
        <taxon>Bacteroidota</taxon>
        <taxon>Flavobacteriia</taxon>
        <taxon>Flavobacteriales</taxon>
        <taxon>Flavobacteriaceae</taxon>
        <taxon>Tenacibaculum</taxon>
    </lineage>
</organism>
<dbReference type="GO" id="GO:0016787">
    <property type="term" value="F:hydrolase activity"/>
    <property type="evidence" value="ECO:0007669"/>
    <property type="project" value="UniProtKB-KW"/>
</dbReference>
<keyword evidence="1" id="KW-0472">Membrane</keyword>
<proteinExistence type="predicted"/>
<sequence>MRKKIKILVIVFVSLLVFGLIFLFTHVPKLSDKHGIVEAKLYLGNSENQPLFVSFGGGGGGNDWTRTYLKQKRDSLNNRGFAVLAIGYFNANGTPKNLDRISLDAIKDTILSIANHPKIDNSKIILFGGSRGGELVLNLASRYQEFNGVIAASTSHVSFPAITIYANTSSWTYKGQEVPYVPAPLKTISPAIKGDLYTAHSMMLEDKEAVKNAEIKVENIKGPVLIISGKKDDQWPASQMSEQIMKRLREHNFKHYHHHVQLNGGHVAPLKNFNVVYEFLDNHFKNN</sequence>
<dbReference type="Proteomes" id="UP001497416">
    <property type="component" value="Unassembled WGS sequence"/>
</dbReference>
<evidence type="ECO:0000313" key="3">
    <source>
        <dbReference type="EMBL" id="CAL2082351.1"/>
    </source>
</evidence>
<comment type="caution">
    <text evidence="3">The sequence shown here is derived from an EMBL/GenBank/DDBJ whole genome shotgun (WGS) entry which is preliminary data.</text>
</comment>
<keyword evidence="3" id="KW-0378">Hydrolase</keyword>
<accession>A0ABM9NWY4</accession>
<dbReference type="PANTHER" id="PTHR10824:SF4">
    <property type="entry name" value="ACYL-COENZYME A THIOESTERASE 1-LIKE"/>
    <property type="match status" value="1"/>
</dbReference>
<dbReference type="SUPFAM" id="SSF53474">
    <property type="entry name" value="alpha/beta-Hydrolases"/>
    <property type="match status" value="1"/>
</dbReference>
<dbReference type="RefSeq" id="WP_348711264.1">
    <property type="nucleotide sequence ID" value="NZ_CAXIXY010000003.1"/>
</dbReference>
<reference evidence="3 4" key="1">
    <citation type="submission" date="2024-05" db="EMBL/GenBank/DDBJ databases">
        <authorList>
            <person name="Duchaud E."/>
        </authorList>
    </citation>
    <scope>NUCLEOTIDE SEQUENCE [LARGE SCALE GENOMIC DNA]</scope>
    <source>
        <strain evidence="3">Ena-SAMPLE-TAB-13-05-2024-13:56:06:370-140302</strain>
    </source>
</reference>
<dbReference type="InterPro" id="IPR029058">
    <property type="entry name" value="AB_hydrolase_fold"/>
</dbReference>
<dbReference type="PANTHER" id="PTHR10824">
    <property type="entry name" value="ACYL-COENZYME A THIOESTERASE-RELATED"/>
    <property type="match status" value="1"/>
</dbReference>
<feature type="domain" description="BAAT/Acyl-CoA thioester hydrolase C-terminal" evidence="2">
    <location>
        <begin position="109"/>
        <end position="267"/>
    </location>
</feature>
<evidence type="ECO:0000313" key="4">
    <source>
        <dbReference type="Proteomes" id="UP001497416"/>
    </source>
</evidence>